<reference evidence="2 3" key="2">
    <citation type="submission" date="2014-10" db="EMBL/GenBank/DDBJ databases">
        <title>Comparative genomics of the Paenibacillus odorifer group.</title>
        <authorList>
            <person name="Tsai Y.-C."/>
            <person name="Martin N."/>
            <person name="Korlach J."/>
            <person name="Wiedmann M."/>
        </authorList>
    </citation>
    <scope>NUCLEOTIDE SEQUENCE [LARGE SCALE GENOMIC DNA]</scope>
    <source>
        <strain evidence="2 3">DSM 18334</strain>
    </source>
</reference>
<dbReference type="GO" id="GO:0016757">
    <property type="term" value="F:glycosyltransferase activity"/>
    <property type="evidence" value="ECO:0007669"/>
    <property type="project" value="InterPro"/>
</dbReference>
<protein>
    <submittedName>
        <fullName evidence="2">Glycosyl transferase</fullName>
    </submittedName>
</protein>
<dbReference type="AlphaFoldDB" id="A0A098MDS5"/>
<evidence type="ECO:0000313" key="2">
    <source>
        <dbReference type="EMBL" id="KGE20719.1"/>
    </source>
</evidence>
<dbReference type="Gene3D" id="3.40.50.2000">
    <property type="entry name" value="Glycogen Phosphorylase B"/>
    <property type="match status" value="1"/>
</dbReference>
<dbReference type="Proteomes" id="UP000029734">
    <property type="component" value="Unassembled WGS sequence"/>
</dbReference>
<dbReference type="PANTHER" id="PTHR12526">
    <property type="entry name" value="GLYCOSYLTRANSFERASE"/>
    <property type="match status" value="1"/>
</dbReference>
<accession>A0A098MDS5</accession>
<dbReference type="RefSeq" id="WP_036647319.1">
    <property type="nucleotide sequence ID" value="NZ_JQCR01000001.1"/>
</dbReference>
<keyword evidence="3" id="KW-1185">Reference proteome</keyword>
<reference evidence="2 3" key="1">
    <citation type="submission" date="2014-08" db="EMBL/GenBank/DDBJ databases">
        <authorList>
            <person name="den Bakker H.C."/>
        </authorList>
    </citation>
    <scope>NUCLEOTIDE SEQUENCE [LARGE SCALE GENOMIC DNA]</scope>
    <source>
        <strain evidence="2 3">DSM 18334</strain>
    </source>
</reference>
<gene>
    <name evidence="2" type="ORF">PWYN_00610</name>
</gene>
<dbReference type="SUPFAM" id="SSF53756">
    <property type="entry name" value="UDP-Glycosyltransferase/glycogen phosphorylase"/>
    <property type="match status" value="1"/>
</dbReference>
<dbReference type="CDD" id="cd03801">
    <property type="entry name" value="GT4_PimA-like"/>
    <property type="match status" value="1"/>
</dbReference>
<evidence type="ECO:0000313" key="3">
    <source>
        <dbReference type="Proteomes" id="UP000029734"/>
    </source>
</evidence>
<proteinExistence type="predicted"/>
<dbReference type="Pfam" id="PF00534">
    <property type="entry name" value="Glycos_transf_1"/>
    <property type="match status" value="1"/>
</dbReference>
<organism evidence="2 3">
    <name type="scientific">Paenibacillus wynnii</name>
    <dbReference type="NCBI Taxonomy" id="268407"/>
    <lineage>
        <taxon>Bacteria</taxon>
        <taxon>Bacillati</taxon>
        <taxon>Bacillota</taxon>
        <taxon>Bacilli</taxon>
        <taxon>Bacillales</taxon>
        <taxon>Paenibacillaceae</taxon>
        <taxon>Paenibacillus</taxon>
    </lineage>
</organism>
<dbReference type="STRING" id="268407.PWYN_00610"/>
<keyword evidence="2" id="KW-0808">Transferase</keyword>
<dbReference type="OrthoDB" id="158463at2"/>
<dbReference type="InterPro" id="IPR001296">
    <property type="entry name" value="Glyco_trans_1"/>
</dbReference>
<name>A0A098MDS5_9BACL</name>
<evidence type="ECO:0000259" key="1">
    <source>
        <dbReference type="Pfam" id="PF00534"/>
    </source>
</evidence>
<sequence length="356" mass="40138">MKVLFTFYLPSGGVETLNRLRCESLQQNGIECHVLYLKPGSGGHNQANFPVFITSEDHKIKEILMNEQYDAIIVTSDYLMLEHLRELGYNGILLYESQGLGTRDYAEKLIKDAIPYLQTYCNAVLIPPTDHLLELFITMCPWLHRYVIPNIVDVNSFRYIPAEPPKDPVIAWVGRLERNKNWPEYLEIAARIRRSKPNLHLWMFHDPDLAAEGEAEQFNISLHRLGLHDRLNVFTNIPNEVMPVYYSSIASSGGFLLSTSVTEGFGYAVAEALCCTCPVVSTDSDGVRSFIIHNGSGKFYPLGNIEAAVAEGLEVMDNPAVRSNIRQQGRAHMVANFGTGPYARSFREMLNSFAIF</sequence>
<dbReference type="EMBL" id="JQCR01000001">
    <property type="protein sequence ID" value="KGE20719.1"/>
    <property type="molecule type" value="Genomic_DNA"/>
</dbReference>
<feature type="domain" description="Glycosyl transferase family 1" evidence="1">
    <location>
        <begin position="160"/>
        <end position="331"/>
    </location>
</feature>
<comment type="caution">
    <text evidence="2">The sequence shown here is derived from an EMBL/GenBank/DDBJ whole genome shotgun (WGS) entry which is preliminary data.</text>
</comment>
<dbReference type="eggNOG" id="COG0438">
    <property type="taxonomic scope" value="Bacteria"/>
</dbReference>